<organism evidence="3 4">
    <name type="scientific">Candidatus Oscillibacter excrementigallinarum</name>
    <dbReference type="NCBI Taxonomy" id="2838716"/>
    <lineage>
        <taxon>Bacteria</taxon>
        <taxon>Bacillati</taxon>
        <taxon>Bacillota</taxon>
        <taxon>Clostridia</taxon>
        <taxon>Eubacteriales</taxon>
        <taxon>Oscillospiraceae</taxon>
        <taxon>Oscillibacter</taxon>
    </lineage>
</organism>
<proteinExistence type="predicted"/>
<feature type="compositionally biased region" description="Pro residues" evidence="1">
    <location>
        <begin position="167"/>
        <end position="185"/>
    </location>
</feature>
<evidence type="ECO:0000313" key="3">
    <source>
        <dbReference type="EMBL" id="HJB14288.1"/>
    </source>
</evidence>
<keyword evidence="2" id="KW-0812">Transmembrane</keyword>
<gene>
    <name evidence="3" type="ORF">H9787_11355</name>
</gene>
<feature type="compositionally biased region" description="Polar residues" evidence="1">
    <location>
        <begin position="86"/>
        <end position="98"/>
    </location>
</feature>
<dbReference type="AlphaFoldDB" id="A0A9D2RSP9"/>
<feature type="compositionally biased region" description="Low complexity" evidence="1">
    <location>
        <begin position="141"/>
        <end position="151"/>
    </location>
</feature>
<sequence length="238" mass="25827">MRKLQRVLRWVLTIFMLISGFVFFPSLASVLCWLFAVLAAPIKPLQRFWEYQVKLRGAAKVLIMVALFIGAVMTAPTDTVPVGPSANVQQQESQNSTEDVQEAPETPQDASEAQDVSEDVQVSAGEQEPAQPAQEAGETVQEPQEQPQANEPESEPQEADPQASEPDPAPAVTPEPEPEPQPEPAPQQNQTNSRAVYITPTGKRYHYDNNCNGGTYIPSTLAEAQAMGLTPCKKCAGG</sequence>
<evidence type="ECO:0008006" key="5">
    <source>
        <dbReference type="Google" id="ProtNLM"/>
    </source>
</evidence>
<evidence type="ECO:0000256" key="2">
    <source>
        <dbReference type="SAM" id="Phobius"/>
    </source>
</evidence>
<reference evidence="3" key="2">
    <citation type="submission" date="2021-04" db="EMBL/GenBank/DDBJ databases">
        <authorList>
            <person name="Gilroy R."/>
        </authorList>
    </citation>
    <scope>NUCLEOTIDE SEQUENCE</scope>
    <source>
        <strain evidence="3">ChiBcec18-1249</strain>
    </source>
</reference>
<keyword evidence="2" id="KW-0472">Membrane</keyword>
<evidence type="ECO:0000256" key="1">
    <source>
        <dbReference type="SAM" id="MobiDB-lite"/>
    </source>
</evidence>
<feature type="transmembrane region" description="Helical" evidence="2">
    <location>
        <begin position="12"/>
        <end position="36"/>
    </location>
</feature>
<feature type="region of interest" description="Disordered" evidence="1">
    <location>
        <begin position="82"/>
        <end position="210"/>
    </location>
</feature>
<feature type="transmembrane region" description="Helical" evidence="2">
    <location>
        <begin position="57"/>
        <end position="75"/>
    </location>
</feature>
<protein>
    <recommendedName>
        <fullName evidence="5">Ada DNA repair metal-binding domain-containing protein</fullName>
    </recommendedName>
</protein>
<evidence type="ECO:0000313" key="4">
    <source>
        <dbReference type="Proteomes" id="UP000823824"/>
    </source>
</evidence>
<comment type="caution">
    <text evidence="3">The sequence shown here is derived from an EMBL/GenBank/DDBJ whole genome shotgun (WGS) entry which is preliminary data.</text>
</comment>
<accession>A0A9D2RSP9</accession>
<dbReference type="Proteomes" id="UP000823824">
    <property type="component" value="Unassembled WGS sequence"/>
</dbReference>
<dbReference type="EMBL" id="DWZJ01000103">
    <property type="protein sequence ID" value="HJB14288.1"/>
    <property type="molecule type" value="Genomic_DNA"/>
</dbReference>
<name>A0A9D2RSP9_9FIRM</name>
<reference evidence="3" key="1">
    <citation type="journal article" date="2021" name="PeerJ">
        <title>Extensive microbial diversity within the chicken gut microbiome revealed by metagenomics and culture.</title>
        <authorList>
            <person name="Gilroy R."/>
            <person name="Ravi A."/>
            <person name="Getino M."/>
            <person name="Pursley I."/>
            <person name="Horton D.L."/>
            <person name="Alikhan N.F."/>
            <person name="Baker D."/>
            <person name="Gharbi K."/>
            <person name="Hall N."/>
            <person name="Watson M."/>
            <person name="Adriaenssens E.M."/>
            <person name="Foster-Nyarko E."/>
            <person name="Jarju S."/>
            <person name="Secka A."/>
            <person name="Antonio M."/>
            <person name="Oren A."/>
            <person name="Chaudhuri R.R."/>
            <person name="La Ragione R."/>
            <person name="Hildebrand F."/>
            <person name="Pallen M.J."/>
        </authorList>
    </citation>
    <scope>NUCLEOTIDE SEQUENCE</scope>
    <source>
        <strain evidence="3">ChiBcec18-1249</strain>
    </source>
</reference>
<keyword evidence="2" id="KW-1133">Transmembrane helix</keyword>